<proteinExistence type="predicted"/>
<reference evidence="2 3" key="1">
    <citation type="submission" date="2006-02" db="EMBL/GenBank/DDBJ databases">
        <authorList>
            <person name="Pinhassi J."/>
            <person name="Pedros-Alio C."/>
            <person name="Ferriera S."/>
            <person name="Johnson J."/>
            <person name="Kravitz S."/>
            <person name="Halpern A."/>
            <person name="Remington K."/>
            <person name="Beeson K."/>
            <person name="Tran B."/>
            <person name="Rogers Y.-H."/>
            <person name="Friedman R."/>
            <person name="Venter J.C."/>
        </authorList>
    </citation>
    <scope>NUCLEOTIDE SEQUENCE [LARGE SCALE GENOMIC DNA]</scope>
    <source>
        <strain evidence="2 3">MED92</strain>
    </source>
</reference>
<organism evidence="2 3">
    <name type="scientific">Neptuniibacter caesariensis</name>
    <dbReference type="NCBI Taxonomy" id="207954"/>
    <lineage>
        <taxon>Bacteria</taxon>
        <taxon>Pseudomonadati</taxon>
        <taxon>Pseudomonadota</taxon>
        <taxon>Gammaproteobacteria</taxon>
        <taxon>Oceanospirillales</taxon>
        <taxon>Oceanospirillaceae</taxon>
        <taxon>Neptuniibacter</taxon>
    </lineage>
</organism>
<sequence length="362" mass="41384">MKLHITNGDCAGEMIKDAKGVEGEVLCWRDLLHDGPLAIDKATHRCNRIEYLQWFLETTGSAEEGSLAQITQDFLARDRVIASLDQFDEIVLWFEHDLYDQLQLLEICHVLLDFAHQLPEISIICIDDHPSVPVFHGLGNLTPDILTELYPQRVPVSRADLKIAGDIWKQLTESTPQSLENIISEEVPGWPFMSRALRRFCCEFPATETGLTLTQTYLLLTLLRAPDELPALEQQLKGLERNDGLPEGKSAEQRYYEILTGPASFRRIFHHLQQLEVDPFMGDLSVKLELERLLNAEIPYVKTTGSGDDPHYSLTPEGAEALQGRRQWHLDNKIDLWRGGIHITNENLWMWDQQDTQFAFIC</sequence>
<evidence type="ECO:0000259" key="1">
    <source>
        <dbReference type="Pfam" id="PF08874"/>
    </source>
</evidence>
<dbReference type="Proteomes" id="UP000002171">
    <property type="component" value="Unassembled WGS sequence"/>
</dbReference>
<name>A0A7U8C6K8_NEPCE</name>
<dbReference type="RefSeq" id="WP_007022753.1">
    <property type="nucleotide sequence ID" value="NZ_CH724127.1"/>
</dbReference>
<accession>A0A7U8C6K8</accession>
<dbReference type="InterPro" id="IPR014973">
    <property type="entry name" value="DUF1835"/>
</dbReference>
<keyword evidence="3" id="KW-1185">Reference proteome</keyword>
<protein>
    <recommendedName>
        <fullName evidence="1">DUF1835 domain-containing protein</fullName>
    </recommendedName>
</protein>
<evidence type="ECO:0000313" key="3">
    <source>
        <dbReference type="Proteomes" id="UP000002171"/>
    </source>
</evidence>
<gene>
    <name evidence="2" type="ORF">MED92_03687</name>
</gene>
<dbReference type="AlphaFoldDB" id="A0A7U8C6K8"/>
<feature type="domain" description="DUF1835" evidence="1">
    <location>
        <begin position="3"/>
        <end position="121"/>
    </location>
</feature>
<evidence type="ECO:0000313" key="2">
    <source>
        <dbReference type="EMBL" id="EAR61666.1"/>
    </source>
</evidence>
<dbReference type="OrthoDB" id="127805at2"/>
<dbReference type="EMBL" id="AAOW01000006">
    <property type="protein sequence ID" value="EAR61666.1"/>
    <property type="molecule type" value="Genomic_DNA"/>
</dbReference>
<comment type="caution">
    <text evidence="2">The sequence shown here is derived from an EMBL/GenBank/DDBJ whole genome shotgun (WGS) entry which is preliminary data.</text>
</comment>
<dbReference type="Pfam" id="PF08874">
    <property type="entry name" value="DUF1835"/>
    <property type="match status" value="1"/>
</dbReference>